<comment type="similarity">
    <text evidence="1">Belongs to the FldB/FldC dehydratase alpha/beta subunit family.</text>
</comment>
<dbReference type="PANTHER" id="PTHR30548:SF1">
    <property type="entry name" value="DEHYDRATASE SUBUNIT MJ0007-RELATED"/>
    <property type="match status" value="1"/>
</dbReference>
<sequence>AAKLSELALLMTADPQPLGAVSGRLFWEGLFTPFNTGIESMEKALDITIKEVKQRVASKEGILPKGAPKLLIYSIHPTVPWIAKMFEENGVGIPLSEFFILTKKQLKPPTFEDPYMAAAEGWLRMSGMVNPGYQAEQICEKLETHKFDGMVFGLMDFDRWLGSSHRLLTRMVEDKTGLPVFYIEGDNWDDRDYSPEALRTRIESICEIMKIRKA</sequence>
<comment type="caution">
    <text evidence="2">The sequence shown here is derived from an EMBL/GenBank/DDBJ whole genome shotgun (WGS) entry which is preliminary data.</text>
</comment>
<evidence type="ECO:0000256" key="1">
    <source>
        <dbReference type="ARBA" id="ARBA00005806"/>
    </source>
</evidence>
<accession>X1HY81</accession>
<name>X1HY81_9ZZZZ</name>
<reference evidence="2" key="1">
    <citation type="journal article" date="2014" name="Front. Microbiol.">
        <title>High frequency of phylogenetically diverse reductive dehalogenase-homologous genes in deep subseafloor sedimentary metagenomes.</title>
        <authorList>
            <person name="Kawai M."/>
            <person name="Futagami T."/>
            <person name="Toyoda A."/>
            <person name="Takaki Y."/>
            <person name="Nishi S."/>
            <person name="Hori S."/>
            <person name="Arai W."/>
            <person name="Tsubouchi T."/>
            <person name="Morono Y."/>
            <person name="Uchiyama I."/>
            <person name="Ito T."/>
            <person name="Fujiyama A."/>
            <person name="Inagaki F."/>
            <person name="Takami H."/>
        </authorList>
    </citation>
    <scope>NUCLEOTIDE SEQUENCE</scope>
    <source>
        <strain evidence="2">Expedition CK06-06</strain>
    </source>
</reference>
<protein>
    <submittedName>
        <fullName evidence="2">Uncharacterized protein</fullName>
    </submittedName>
</protein>
<dbReference type="Gene3D" id="3.40.50.11900">
    <property type="match status" value="1"/>
</dbReference>
<feature type="non-terminal residue" evidence="2">
    <location>
        <position position="1"/>
    </location>
</feature>
<dbReference type="EMBL" id="BARU01019231">
    <property type="protein sequence ID" value="GAH50258.1"/>
    <property type="molecule type" value="Genomic_DNA"/>
</dbReference>
<proteinExistence type="inferred from homology"/>
<dbReference type="PANTHER" id="PTHR30548">
    <property type="entry name" value="2-HYDROXYGLUTARYL-COA DEHYDRATASE, D-COMPONENT-RELATED"/>
    <property type="match status" value="1"/>
</dbReference>
<gene>
    <name evidence="2" type="ORF">S03H2_31689</name>
</gene>
<dbReference type="AlphaFoldDB" id="X1HY81"/>
<dbReference type="InterPro" id="IPR010327">
    <property type="entry name" value="FldB/FldC_alpha/beta"/>
</dbReference>
<evidence type="ECO:0000313" key="2">
    <source>
        <dbReference type="EMBL" id="GAH50258.1"/>
    </source>
</evidence>
<organism evidence="2">
    <name type="scientific">marine sediment metagenome</name>
    <dbReference type="NCBI Taxonomy" id="412755"/>
    <lineage>
        <taxon>unclassified sequences</taxon>
        <taxon>metagenomes</taxon>
        <taxon>ecological metagenomes</taxon>
    </lineage>
</organism>
<dbReference type="Pfam" id="PF06050">
    <property type="entry name" value="HGD-D"/>
    <property type="match status" value="1"/>
</dbReference>